<evidence type="ECO:0000313" key="1">
    <source>
        <dbReference type="EMBL" id="KJU81412.1"/>
    </source>
</evidence>
<gene>
    <name evidence="1" type="ORF">MBAV_006392</name>
</gene>
<proteinExistence type="predicted"/>
<evidence type="ECO:0000313" key="2">
    <source>
        <dbReference type="Proteomes" id="UP000033423"/>
    </source>
</evidence>
<comment type="caution">
    <text evidence="1">The sequence shown here is derived from an EMBL/GenBank/DDBJ whole genome shotgun (WGS) entry which is preliminary data.</text>
</comment>
<accession>A0A0F3GHW0</accession>
<sequence length="132" mass="15023">FLILILSLYPLKSQITLHYDTQFLGTDVVGQYIKSHTADTDRFLISASAQKLAACYFAERFCFALPGDEDSIIKFEKKFNSKYIFIYDNSISEAMSLKSWNYISNNYKIAQVGMINTGEKTSAEDNGYRIAL</sequence>
<keyword evidence="2" id="KW-1185">Reference proteome</keyword>
<dbReference type="Proteomes" id="UP000033423">
    <property type="component" value="Unassembled WGS sequence"/>
</dbReference>
<reference evidence="1 2" key="1">
    <citation type="submission" date="2015-02" db="EMBL/GenBank/DDBJ databases">
        <title>Single-cell genomics of uncultivated deep-branching MTB reveals a conserved set of magnetosome genes.</title>
        <authorList>
            <person name="Kolinko S."/>
            <person name="Richter M."/>
            <person name="Glockner F.O."/>
            <person name="Brachmann A."/>
            <person name="Schuler D."/>
        </authorList>
    </citation>
    <scope>NUCLEOTIDE SEQUENCE [LARGE SCALE GENOMIC DNA]</scope>
    <source>
        <strain evidence="1">TM-1</strain>
    </source>
</reference>
<organism evidence="1 2">
    <name type="scientific">Candidatus Magnetobacterium bavaricum</name>
    <dbReference type="NCBI Taxonomy" id="29290"/>
    <lineage>
        <taxon>Bacteria</taxon>
        <taxon>Pseudomonadati</taxon>
        <taxon>Nitrospirota</taxon>
        <taxon>Thermodesulfovibrionia</taxon>
        <taxon>Thermodesulfovibrionales</taxon>
        <taxon>Candidatus Magnetobacteriaceae</taxon>
        <taxon>Candidatus Magnetobacterium</taxon>
    </lineage>
</organism>
<dbReference type="AlphaFoldDB" id="A0A0F3GHW0"/>
<protein>
    <submittedName>
        <fullName evidence="1">Uncharacterized protein</fullName>
    </submittedName>
</protein>
<name>A0A0F3GHW0_9BACT</name>
<feature type="non-terminal residue" evidence="1">
    <location>
        <position position="1"/>
    </location>
</feature>
<dbReference type="EMBL" id="LACI01002709">
    <property type="protein sequence ID" value="KJU81412.1"/>
    <property type="molecule type" value="Genomic_DNA"/>
</dbReference>